<dbReference type="SMART" id="SM00267">
    <property type="entry name" value="GGDEF"/>
    <property type="match status" value="1"/>
</dbReference>
<dbReference type="EMBL" id="AP009049">
    <property type="protein sequence ID" value="BAH06198.1"/>
    <property type="molecule type" value="Genomic_DNA"/>
</dbReference>
<dbReference type="InterPro" id="IPR043128">
    <property type="entry name" value="Rev_trsase/Diguanyl_cyclase"/>
</dbReference>
<dbReference type="Pfam" id="PF13487">
    <property type="entry name" value="HD_5"/>
    <property type="match status" value="1"/>
</dbReference>
<gene>
    <name evidence="4" type="ordered locus">CKR_1147</name>
</gene>
<sequence>MMSMYIILLIIMLFIFNNMTQIRNRKLLRLSCGDVCVKGSFKELMENIFVNVNKNPLENFTCKEENKDLTLDRDDNISRIGRCDYNYLVFHDQLTGLYNRKFFRQKLVRLDIQGQFPLAVIVGDINGLKFVNDSLGYLEGDKLLKRTAEIIKKGCGKEHIIARIGGDEFVILLPNTNENGVKEIIKNIKCMALREKTDFVNMDITFGYAIKNHKREEIQGILKKAEDNMYKNKVYENLSVRSNAVNIIVNALYEKNKREEMHSRRVSQLCMGMGKALGLSEDEIKELKSAGLLHDIGKIAIDESILNKKEKLTESEWNKMKEHPEIGFRVLSSVNDMSEISEYVLSHHERWDGSGYPKSLKQKEIPFQSRIITIADAYDAMISRRSYGSVLSEQQAMRELQKNAYIQFDPELIEVFIEKVLNRCFLFK</sequence>
<dbReference type="CDD" id="cd01949">
    <property type="entry name" value="GGDEF"/>
    <property type="match status" value="1"/>
</dbReference>
<dbReference type="Gene3D" id="3.30.70.270">
    <property type="match status" value="1"/>
</dbReference>
<dbReference type="HOGENOM" id="CLU_000445_92_9_9"/>
<dbReference type="Pfam" id="PF00990">
    <property type="entry name" value="GGDEF"/>
    <property type="match status" value="1"/>
</dbReference>
<dbReference type="PROSITE" id="PS50887">
    <property type="entry name" value="GGDEF"/>
    <property type="match status" value="1"/>
</dbReference>
<reference evidence="5" key="1">
    <citation type="submission" date="2005-09" db="EMBL/GenBank/DDBJ databases">
        <title>Complete genome sequence of Clostridium kluyveri and comparative genomics of Clostridia species.</title>
        <authorList>
            <person name="Inui M."/>
            <person name="Nonaka H."/>
            <person name="Shinoda Y."/>
            <person name="Ikenaga Y."/>
            <person name="Abe M."/>
            <person name="Naito K."/>
            <person name="Vertes A.A."/>
            <person name="Yukawa H."/>
        </authorList>
    </citation>
    <scope>NUCLEOTIDE SEQUENCE [LARGE SCALE GENOMIC DNA]</scope>
    <source>
        <strain evidence="5">NBRC 12016</strain>
    </source>
</reference>
<evidence type="ECO:0000313" key="4">
    <source>
        <dbReference type="EMBL" id="BAH06198.1"/>
    </source>
</evidence>
<dbReference type="PROSITE" id="PS51831">
    <property type="entry name" value="HD"/>
    <property type="match status" value="1"/>
</dbReference>
<dbReference type="PROSITE" id="PS51832">
    <property type="entry name" value="HD_GYP"/>
    <property type="match status" value="1"/>
</dbReference>
<name>B9E123_CLOK1</name>
<dbReference type="KEGG" id="ckr:CKR_1147"/>
<dbReference type="InterPro" id="IPR029787">
    <property type="entry name" value="Nucleotide_cyclase"/>
</dbReference>
<dbReference type="InterPro" id="IPR003607">
    <property type="entry name" value="HD/PDEase_dom"/>
</dbReference>
<evidence type="ECO:0000313" key="5">
    <source>
        <dbReference type="Proteomes" id="UP000007969"/>
    </source>
</evidence>
<dbReference type="PANTHER" id="PTHR43155">
    <property type="entry name" value="CYCLIC DI-GMP PHOSPHODIESTERASE PA4108-RELATED"/>
    <property type="match status" value="1"/>
</dbReference>
<dbReference type="Proteomes" id="UP000007969">
    <property type="component" value="Chromosome"/>
</dbReference>
<evidence type="ECO:0000259" key="3">
    <source>
        <dbReference type="PROSITE" id="PS51832"/>
    </source>
</evidence>
<evidence type="ECO:0000259" key="1">
    <source>
        <dbReference type="PROSITE" id="PS50887"/>
    </source>
</evidence>
<dbReference type="NCBIfam" id="TIGR00254">
    <property type="entry name" value="GGDEF"/>
    <property type="match status" value="1"/>
</dbReference>
<dbReference type="SMART" id="SM00471">
    <property type="entry name" value="HDc"/>
    <property type="match status" value="1"/>
</dbReference>
<protein>
    <recommendedName>
        <fullName evidence="6">Diguanylate cyclase</fullName>
    </recommendedName>
</protein>
<evidence type="ECO:0008006" key="6">
    <source>
        <dbReference type="Google" id="ProtNLM"/>
    </source>
</evidence>
<organism evidence="4 5">
    <name type="scientific">Clostridium kluyveri (strain NBRC 12016)</name>
    <dbReference type="NCBI Taxonomy" id="583346"/>
    <lineage>
        <taxon>Bacteria</taxon>
        <taxon>Bacillati</taxon>
        <taxon>Bacillota</taxon>
        <taxon>Clostridia</taxon>
        <taxon>Eubacteriales</taxon>
        <taxon>Clostridiaceae</taxon>
        <taxon>Clostridium</taxon>
    </lineage>
</organism>
<feature type="domain" description="GGDEF" evidence="1">
    <location>
        <begin position="116"/>
        <end position="250"/>
    </location>
</feature>
<dbReference type="Gene3D" id="1.10.3210.10">
    <property type="entry name" value="Hypothetical protein af1432"/>
    <property type="match status" value="1"/>
</dbReference>
<dbReference type="InterPro" id="IPR037522">
    <property type="entry name" value="HD_GYP_dom"/>
</dbReference>
<dbReference type="SUPFAM" id="SSF109604">
    <property type="entry name" value="HD-domain/PDEase-like"/>
    <property type="match status" value="1"/>
</dbReference>
<feature type="domain" description="HD" evidence="2">
    <location>
        <begin position="259"/>
        <end position="381"/>
    </location>
</feature>
<dbReference type="PANTHER" id="PTHR43155:SF2">
    <property type="entry name" value="CYCLIC DI-GMP PHOSPHODIESTERASE PA4108"/>
    <property type="match status" value="1"/>
</dbReference>
<feature type="domain" description="HD-GYP" evidence="3">
    <location>
        <begin position="237"/>
        <end position="428"/>
    </location>
</feature>
<dbReference type="InterPro" id="IPR000160">
    <property type="entry name" value="GGDEF_dom"/>
</dbReference>
<accession>B9E123</accession>
<dbReference type="SUPFAM" id="SSF55073">
    <property type="entry name" value="Nucleotide cyclase"/>
    <property type="match status" value="1"/>
</dbReference>
<evidence type="ECO:0000259" key="2">
    <source>
        <dbReference type="PROSITE" id="PS51831"/>
    </source>
</evidence>
<dbReference type="CDD" id="cd00077">
    <property type="entry name" value="HDc"/>
    <property type="match status" value="1"/>
</dbReference>
<proteinExistence type="predicted"/>
<dbReference type="InterPro" id="IPR006674">
    <property type="entry name" value="HD_domain"/>
</dbReference>
<dbReference type="AlphaFoldDB" id="B9E123"/>